<evidence type="ECO:0000256" key="1">
    <source>
        <dbReference type="SAM" id="Phobius"/>
    </source>
</evidence>
<name>A0A167NAV1_CALVF</name>
<evidence type="ECO:0000256" key="2">
    <source>
        <dbReference type="SAM" id="SignalP"/>
    </source>
</evidence>
<evidence type="ECO:0000313" key="4">
    <source>
        <dbReference type="Proteomes" id="UP000076738"/>
    </source>
</evidence>
<organism evidence="3 4">
    <name type="scientific">Calocera viscosa (strain TUFC12733)</name>
    <dbReference type="NCBI Taxonomy" id="1330018"/>
    <lineage>
        <taxon>Eukaryota</taxon>
        <taxon>Fungi</taxon>
        <taxon>Dikarya</taxon>
        <taxon>Basidiomycota</taxon>
        <taxon>Agaricomycotina</taxon>
        <taxon>Dacrymycetes</taxon>
        <taxon>Dacrymycetales</taxon>
        <taxon>Dacrymycetaceae</taxon>
        <taxon>Calocera</taxon>
    </lineage>
</organism>
<keyword evidence="2" id="KW-0732">Signal</keyword>
<keyword evidence="1" id="KW-1133">Transmembrane helix</keyword>
<gene>
    <name evidence="3" type="ORF">CALVIDRAFT_71146</name>
</gene>
<protein>
    <submittedName>
        <fullName evidence="3">Uncharacterized protein</fullName>
    </submittedName>
</protein>
<feature type="transmembrane region" description="Helical" evidence="1">
    <location>
        <begin position="44"/>
        <end position="62"/>
    </location>
</feature>
<reference evidence="3 4" key="1">
    <citation type="journal article" date="2016" name="Mol. Biol. Evol.">
        <title>Comparative Genomics of Early-Diverging Mushroom-Forming Fungi Provides Insights into the Origins of Lignocellulose Decay Capabilities.</title>
        <authorList>
            <person name="Nagy L.G."/>
            <person name="Riley R."/>
            <person name="Tritt A."/>
            <person name="Adam C."/>
            <person name="Daum C."/>
            <person name="Floudas D."/>
            <person name="Sun H."/>
            <person name="Yadav J.S."/>
            <person name="Pangilinan J."/>
            <person name="Larsson K.H."/>
            <person name="Matsuura K."/>
            <person name="Barry K."/>
            <person name="Labutti K."/>
            <person name="Kuo R."/>
            <person name="Ohm R.A."/>
            <person name="Bhattacharya S.S."/>
            <person name="Shirouzu T."/>
            <person name="Yoshinaga Y."/>
            <person name="Martin F.M."/>
            <person name="Grigoriev I.V."/>
            <person name="Hibbett D.S."/>
        </authorList>
    </citation>
    <scope>NUCLEOTIDE SEQUENCE [LARGE SCALE GENOMIC DNA]</scope>
    <source>
        <strain evidence="3 4">TUFC12733</strain>
    </source>
</reference>
<feature type="signal peptide" evidence="2">
    <location>
        <begin position="1"/>
        <end position="20"/>
    </location>
</feature>
<accession>A0A167NAV1</accession>
<dbReference type="OrthoDB" id="3020506at2759"/>
<dbReference type="EMBL" id="KV417279">
    <property type="protein sequence ID" value="KZO97522.1"/>
    <property type="molecule type" value="Genomic_DNA"/>
</dbReference>
<dbReference type="Proteomes" id="UP000076738">
    <property type="component" value="Unassembled WGS sequence"/>
</dbReference>
<feature type="transmembrane region" description="Helical" evidence="1">
    <location>
        <begin position="74"/>
        <end position="96"/>
    </location>
</feature>
<sequence length="169" mass="18745">MKCVFWVCLVPFFIAHFVRCSKVTHVWMGRWGLPACLYLVSRYLGIILYLTQPLGALVTAIPSRLCQVWVPLELILIQVVGGCCDGLLLMRVLALFGHKRWLGLTLFGLYVLTYLIEAVFAVIKLVTSLRTPLGPPQWDCAAERLTSALVDSLATLPVLIFNGASALEP</sequence>
<feature type="transmembrane region" description="Helical" evidence="1">
    <location>
        <begin position="102"/>
        <end position="123"/>
    </location>
</feature>
<keyword evidence="1" id="KW-0812">Transmembrane</keyword>
<dbReference type="AlphaFoldDB" id="A0A167NAV1"/>
<evidence type="ECO:0000313" key="3">
    <source>
        <dbReference type="EMBL" id="KZO97522.1"/>
    </source>
</evidence>
<keyword evidence="4" id="KW-1185">Reference proteome</keyword>
<proteinExistence type="predicted"/>
<keyword evidence="1" id="KW-0472">Membrane</keyword>
<feature type="chain" id="PRO_5007890623" evidence="2">
    <location>
        <begin position="21"/>
        <end position="169"/>
    </location>
</feature>